<dbReference type="InterPro" id="IPR011990">
    <property type="entry name" value="TPR-like_helical_dom_sf"/>
</dbReference>
<dbReference type="SUPFAM" id="SSF48452">
    <property type="entry name" value="TPR-like"/>
    <property type="match status" value="1"/>
</dbReference>
<feature type="region of interest" description="Disordered" evidence="6">
    <location>
        <begin position="96"/>
        <end position="116"/>
    </location>
</feature>
<dbReference type="PROSITE" id="PS50005">
    <property type="entry name" value="TPR"/>
    <property type="match status" value="2"/>
</dbReference>
<feature type="compositionally biased region" description="Low complexity" evidence="6">
    <location>
        <begin position="354"/>
        <end position="365"/>
    </location>
</feature>
<feature type="compositionally biased region" description="Basic and acidic residues" evidence="6">
    <location>
        <begin position="230"/>
        <end position="261"/>
    </location>
</feature>
<feature type="region of interest" description="Disordered" evidence="6">
    <location>
        <begin position="347"/>
        <end position="387"/>
    </location>
</feature>
<feature type="region of interest" description="Disordered" evidence="6">
    <location>
        <begin position="33"/>
        <end position="73"/>
    </location>
</feature>
<evidence type="ECO:0000256" key="1">
    <source>
        <dbReference type="ARBA" id="ARBA00022737"/>
    </source>
</evidence>
<feature type="compositionally biased region" description="Basic and acidic residues" evidence="6">
    <location>
        <begin position="33"/>
        <end position="47"/>
    </location>
</feature>
<dbReference type="InterPro" id="IPR025986">
    <property type="entry name" value="RPAP3-like_C"/>
</dbReference>
<protein>
    <recommendedName>
        <fullName evidence="4">RNA polymerase II-associated protein 3</fullName>
    </recommendedName>
</protein>
<feature type="repeat" description="TPR" evidence="5">
    <location>
        <begin position="124"/>
        <end position="157"/>
    </location>
</feature>
<evidence type="ECO:0000313" key="8">
    <source>
        <dbReference type="EMBL" id="JAS43085.1"/>
    </source>
</evidence>
<dbReference type="PANTHER" id="PTHR46423:SF1">
    <property type="entry name" value="RNA POLYMERASE II-ASSOCIATED PROTEIN 3"/>
    <property type="match status" value="1"/>
</dbReference>
<gene>
    <name evidence="8" type="ORF">g.20360</name>
</gene>
<keyword evidence="2 5" id="KW-0802">TPR repeat</keyword>
<feature type="repeat" description="TPR" evidence="5">
    <location>
        <begin position="192"/>
        <end position="225"/>
    </location>
</feature>
<dbReference type="InterPro" id="IPR019734">
    <property type="entry name" value="TPR_rpt"/>
</dbReference>
<comment type="similarity">
    <text evidence="3">Belongs to the RPAP3 family.</text>
</comment>
<evidence type="ECO:0000256" key="3">
    <source>
        <dbReference type="ARBA" id="ARBA00038275"/>
    </source>
</evidence>
<dbReference type="InterPro" id="IPR051966">
    <property type="entry name" value="RPAP3"/>
</dbReference>
<organism evidence="8">
    <name type="scientific">Cuerna arida</name>
    <dbReference type="NCBI Taxonomy" id="1464854"/>
    <lineage>
        <taxon>Eukaryota</taxon>
        <taxon>Metazoa</taxon>
        <taxon>Ecdysozoa</taxon>
        <taxon>Arthropoda</taxon>
        <taxon>Hexapoda</taxon>
        <taxon>Insecta</taxon>
        <taxon>Pterygota</taxon>
        <taxon>Neoptera</taxon>
        <taxon>Paraneoptera</taxon>
        <taxon>Hemiptera</taxon>
        <taxon>Auchenorrhyncha</taxon>
        <taxon>Membracoidea</taxon>
        <taxon>Cicadellidae</taxon>
        <taxon>Cicadellinae</taxon>
        <taxon>Proconiini</taxon>
        <taxon>Cuerna</taxon>
    </lineage>
</organism>
<dbReference type="Pfam" id="PF13877">
    <property type="entry name" value="RPAP3_C"/>
    <property type="match status" value="1"/>
</dbReference>
<evidence type="ECO:0000256" key="4">
    <source>
        <dbReference type="ARBA" id="ARBA00040133"/>
    </source>
</evidence>
<dbReference type="EMBL" id="GECZ01026684">
    <property type="protein sequence ID" value="JAS43085.1"/>
    <property type="molecule type" value="Transcribed_RNA"/>
</dbReference>
<dbReference type="PANTHER" id="PTHR46423">
    <property type="entry name" value="RNA POLYMERASE II-ASSOCIATED PROTEIN 3"/>
    <property type="match status" value="1"/>
</dbReference>
<evidence type="ECO:0000259" key="7">
    <source>
        <dbReference type="Pfam" id="PF13877"/>
    </source>
</evidence>
<name>A0A1B6EYR9_9HEMI</name>
<feature type="region of interest" description="Disordered" evidence="6">
    <location>
        <begin position="230"/>
        <end position="320"/>
    </location>
</feature>
<reference evidence="8" key="1">
    <citation type="submission" date="2015-11" db="EMBL/GenBank/DDBJ databases">
        <title>De novo transcriptome assembly of four potential Pierce s Disease insect vectors from Arizona vineyards.</title>
        <authorList>
            <person name="Tassone E.E."/>
        </authorList>
    </citation>
    <scope>NUCLEOTIDE SEQUENCE</scope>
</reference>
<proteinExistence type="inferred from homology"/>
<sequence>MANPVFIQKQIKDNTEDLHNFVRDLKLWEEEMKRKDRQLSNDQKEEILPPVRRAKISNSVPSNKPDSENIAKKRIPSYDYKTWDQFDVDKACEEIDNENTKNESEEENEEEKAKQEEKYQKEMALYEKEIGNKHVKAGKWDEAIESYTKAIAAYSRDPIFYANRALCYLKKKKFQEAETDCEASLKLDSTYVKAYLRCAAAHEALYRYEDARHKLRCALQLEPNNVQAQRDLERLTKHVTKDRSKEMETKQSEAMVHKQDNQNEQESTATKERNVPSKQHIPENSKTEPVKECSSEPNWQHSDSTIPSISKPPHLRSKKPLKRIEIHDVGLNMPKHVCVRLAQVKPQDLPRTPEPSMSSSPAQSSTGAKPRSILTLNPPSTWKGLPPPPKTSVQFHISWNGIKSDNKLCYQFLKQIPGEELPEIFKESLESRTFTSIVHILALEFTAAGDEVLPYLQGLAKVRRFSTLVLFMSPADKTNLTTLLDYCTQKTEGSPEEIDRLRKLYELL</sequence>
<evidence type="ECO:0000256" key="2">
    <source>
        <dbReference type="ARBA" id="ARBA00022803"/>
    </source>
</evidence>
<dbReference type="GO" id="GO:0101031">
    <property type="term" value="C:protein folding chaperone complex"/>
    <property type="evidence" value="ECO:0007669"/>
    <property type="project" value="TreeGrafter"/>
</dbReference>
<dbReference type="Pfam" id="PF13432">
    <property type="entry name" value="TPR_16"/>
    <property type="match status" value="1"/>
</dbReference>
<feature type="compositionally biased region" description="Basic and acidic residues" evidence="6">
    <location>
        <begin position="269"/>
        <end position="294"/>
    </location>
</feature>
<evidence type="ECO:0000256" key="6">
    <source>
        <dbReference type="SAM" id="MobiDB-lite"/>
    </source>
</evidence>
<dbReference type="AlphaFoldDB" id="A0A1B6EYR9"/>
<keyword evidence="1" id="KW-0677">Repeat</keyword>
<accession>A0A1B6EYR9</accession>
<feature type="domain" description="RNA-polymerase II-associated protein 3-like C-terminal" evidence="7">
    <location>
        <begin position="388"/>
        <end position="477"/>
    </location>
</feature>
<dbReference type="SMART" id="SM00028">
    <property type="entry name" value="TPR"/>
    <property type="match status" value="3"/>
</dbReference>
<feature type="compositionally biased region" description="Polar residues" evidence="6">
    <location>
        <begin position="295"/>
        <end position="308"/>
    </location>
</feature>
<dbReference type="Gene3D" id="1.25.40.10">
    <property type="entry name" value="Tetratricopeptide repeat domain"/>
    <property type="match status" value="1"/>
</dbReference>
<evidence type="ECO:0000256" key="5">
    <source>
        <dbReference type="PROSITE-ProRule" id="PRU00339"/>
    </source>
</evidence>